<dbReference type="Pfam" id="PF02826">
    <property type="entry name" value="2-Hacid_dh_C"/>
    <property type="match status" value="1"/>
</dbReference>
<dbReference type="EMBL" id="BAAAQQ010000013">
    <property type="protein sequence ID" value="GAA2130936.1"/>
    <property type="molecule type" value="Genomic_DNA"/>
</dbReference>
<dbReference type="PANTHER" id="PTHR42789">
    <property type="entry name" value="D-ISOMER SPECIFIC 2-HYDROXYACID DEHYDROGENASE FAMILY PROTEIN (AFU_ORTHOLOGUE AFUA_6G10090)"/>
    <property type="match status" value="1"/>
</dbReference>
<dbReference type="InterPro" id="IPR006140">
    <property type="entry name" value="D-isomer_DH_NAD-bd"/>
</dbReference>
<dbReference type="SUPFAM" id="SSF51735">
    <property type="entry name" value="NAD(P)-binding Rossmann-fold domains"/>
    <property type="match status" value="1"/>
</dbReference>
<sequence>MRCVVLDDYQDVALAYADWGSLRGVTVETIGRHLATDDDVVAALAGAEVVVAMRERTPFTAARLARLPDLRLLVTTGMRNASIDLQACAEHGITVCGTGSSFRPPAEHTWALILGLARHLVTEATELRAGGPWQSTVGTDLRGATLGLVGLGRIGTAVAEVGTAFGMDVVAWSPHLTVERASAGGTRLVGKQELFSEADFVSLHLVLSETTRAIVGAAELAAMKPAAYLVNTSRAGLVDTSALRRALDTRAIAGAGLDVFDEEPLPAGHPLRSHPRVLATPHTGYVTHGNYTTFFTEAVEDVEAWLAGAPVRVLAG</sequence>
<evidence type="ECO:0000313" key="7">
    <source>
        <dbReference type="EMBL" id="GAA2130936.1"/>
    </source>
</evidence>
<organism evidence="7 8">
    <name type="scientific">Nocardioides bigeumensis</name>
    <dbReference type="NCBI Taxonomy" id="433657"/>
    <lineage>
        <taxon>Bacteria</taxon>
        <taxon>Bacillati</taxon>
        <taxon>Actinomycetota</taxon>
        <taxon>Actinomycetes</taxon>
        <taxon>Propionibacteriales</taxon>
        <taxon>Nocardioidaceae</taxon>
        <taxon>Nocardioides</taxon>
    </lineage>
</organism>
<feature type="domain" description="D-isomer specific 2-hydroxyacid dehydrogenase catalytic" evidence="5">
    <location>
        <begin position="25"/>
        <end position="311"/>
    </location>
</feature>
<keyword evidence="3" id="KW-0520">NAD</keyword>
<evidence type="ECO:0000259" key="5">
    <source>
        <dbReference type="Pfam" id="PF00389"/>
    </source>
</evidence>
<name>A0ABN2YQR7_9ACTN</name>
<accession>A0ABN2YQR7</accession>
<dbReference type="InterPro" id="IPR050857">
    <property type="entry name" value="D-2-hydroxyacid_DH"/>
</dbReference>
<dbReference type="Gene3D" id="3.40.50.720">
    <property type="entry name" value="NAD(P)-binding Rossmann-like Domain"/>
    <property type="match status" value="2"/>
</dbReference>
<proteinExistence type="inferred from homology"/>
<keyword evidence="2 4" id="KW-0560">Oxidoreductase</keyword>
<keyword evidence="8" id="KW-1185">Reference proteome</keyword>
<feature type="domain" description="D-isomer specific 2-hydroxyacid dehydrogenase NAD-binding" evidence="6">
    <location>
        <begin position="111"/>
        <end position="284"/>
    </location>
</feature>
<evidence type="ECO:0000256" key="4">
    <source>
        <dbReference type="RuleBase" id="RU003719"/>
    </source>
</evidence>
<comment type="caution">
    <text evidence="7">The sequence shown here is derived from an EMBL/GenBank/DDBJ whole genome shotgun (WGS) entry which is preliminary data.</text>
</comment>
<dbReference type="CDD" id="cd12169">
    <property type="entry name" value="PGDH_like_1"/>
    <property type="match status" value="1"/>
</dbReference>
<dbReference type="InterPro" id="IPR006139">
    <property type="entry name" value="D-isomer_2_OHA_DH_cat_dom"/>
</dbReference>
<comment type="similarity">
    <text evidence="1 4">Belongs to the D-isomer specific 2-hydroxyacid dehydrogenase family.</text>
</comment>
<gene>
    <name evidence="7" type="ORF">GCM10009843_33960</name>
</gene>
<evidence type="ECO:0000256" key="2">
    <source>
        <dbReference type="ARBA" id="ARBA00023002"/>
    </source>
</evidence>
<evidence type="ECO:0000256" key="1">
    <source>
        <dbReference type="ARBA" id="ARBA00005854"/>
    </source>
</evidence>
<dbReference type="SUPFAM" id="SSF52283">
    <property type="entry name" value="Formate/glycerate dehydrogenase catalytic domain-like"/>
    <property type="match status" value="1"/>
</dbReference>
<evidence type="ECO:0000256" key="3">
    <source>
        <dbReference type="ARBA" id="ARBA00023027"/>
    </source>
</evidence>
<dbReference type="InterPro" id="IPR036291">
    <property type="entry name" value="NAD(P)-bd_dom_sf"/>
</dbReference>
<reference evidence="7 8" key="1">
    <citation type="journal article" date="2019" name="Int. J. Syst. Evol. Microbiol.">
        <title>The Global Catalogue of Microorganisms (GCM) 10K type strain sequencing project: providing services to taxonomists for standard genome sequencing and annotation.</title>
        <authorList>
            <consortium name="The Broad Institute Genomics Platform"/>
            <consortium name="The Broad Institute Genome Sequencing Center for Infectious Disease"/>
            <person name="Wu L."/>
            <person name="Ma J."/>
        </authorList>
    </citation>
    <scope>NUCLEOTIDE SEQUENCE [LARGE SCALE GENOMIC DNA]</scope>
    <source>
        <strain evidence="7 8">JCM 16021</strain>
    </source>
</reference>
<protein>
    <submittedName>
        <fullName evidence="7">D-2-hydroxyacid dehydrogenase family protein</fullName>
    </submittedName>
</protein>
<evidence type="ECO:0000313" key="8">
    <source>
        <dbReference type="Proteomes" id="UP001500575"/>
    </source>
</evidence>
<dbReference type="Pfam" id="PF00389">
    <property type="entry name" value="2-Hacid_dh"/>
    <property type="match status" value="1"/>
</dbReference>
<dbReference type="Proteomes" id="UP001500575">
    <property type="component" value="Unassembled WGS sequence"/>
</dbReference>
<dbReference type="PANTHER" id="PTHR42789:SF1">
    <property type="entry name" value="D-ISOMER SPECIFIC 2-HYDROXYACID DEHYDROGENASE FAMILY PROTEIN (AFU_ORTHOLOGUE AFUA_6G10090)"/>
    <property type="match status" value="1"/>
</dbReference>
<dbReference type="RefSeq" id="WP_344305005.1">
    <property type="nucleotide sequence ID" value="NZ_BAAAQQ010000013.1"/>
</dbReference>
<evidence type="ECO:0000259" key="6">
    <source>
        <dbReference type="Pfam" id="PF02826"/>
    </source>
</evidence>